<evidence type="ECO:0000313" key="2">
    <source>
        <dbReference type="Proteomes" id="UP000199137"/>
    </source>
</evidence>
<dbReference type="EMBL" id="FOWC01000009">
    <property type="protein sequence ID" value="SFQ19011.1"/>
    <property type="molecule type" value="Genomic_DNA"/>
</dbReference>
<protein>
    <submittedName>
        <fullName evidence="1">Uncharacterized protein</fullName>
    </submittedName>
</protein>
<sequence length="78" mass="9013">MQFLISFSDLQIVHYPPRVPDLVEVFALRIDDFTERARLGLDRFDLFGFLGELVPKMFKERSIESINVIKIAGVLTVE</sequence>
<dbReference type="Proteomes" id="UP000199137">
    <property type="component" value="Unassembled WGS sequence"/>
</dbReference>
<evidence type="ECO:0000313" key="1">
    <source>
        <dbReference type="EMBL" id="SFQ19011.1"/>
    </source>
</evidence>
<proteinExistence type="predicted"/>
<name>A0A1I5WH55_9PSEU</name>
<accession>A0A1I5WH55</accession>
<dbReference type="AlphaFoldDB" id="A0A1I5WH55"/>
<gene>
    <name evidence="1" type="ORF">SAMN05421854_109225</name>
</gene>
<organism evidence="1 2">
    <name type="scientific">Amycolatopsis rubida</name>
    <dbReference type="NCBI Taxonomy" id="112413"/>
    <lineage>
        <taxon>Bacteria</taxon>
        <taxon>Bacillati</taxon>
        <taxon>Actinomycetota</taxon>
        <taxon>Actinomycetes</taxon>
        <taxon>Pseudonocardiales</taxon>
        <taxon>Pseudonocardiaceae</taxon>
        <taxon>Amycolatopsis</taxon>
    </lineage>
</organism>
<reference evidence="1 2" key="1">
    <citation type="submission" date="2016-10" db="EMBL/GenBank/DDBJ databases">
        <authorList>
            <person name="de Groot N.N."/>
        </authorList>
    </citation>
    <scope>NUCLEOTIDE SEQUENCE [LARGE SCALE GENOMIC DNA]</scope>
    <source>
        <strain evidence="1 2">DSM 44637</strain>
    </source>
</reference>